<accession>A0A4R3JV45</accession>
<keyword evidence="13" id="KW-1185">Reference proteome</keyword>
<dbReference type="PANTHER" id="PTHR43166">
    <property type="entry name" value="AMINO ACID IMPORT ATP-BINDING PROTEIN"/>
    <property type="match status" value="1"/>
</dbReference>
<name>A0A4R3JV45_9FIRM</name>
<sequence>MIEVSGLEKKYGKLQVLENIDLEIKKGEIFGLVGLSGAGKSTLLRCINGLVPYDGGSLKVQGIEIQKLGKAQLRNFRKNIGMIFQNFSLLERCNVYENVAFPMKVWKKNSVETDEQVRKMVRLVGLEDKIESRPRQLSGGQKQRVAIARAMVTEPEILLCDEATSALDPKTATSILNLLKEINQKMGVTIIIVTHQMEVVEQICDRMALLQAGKIILKGEVKQLFLENSEPLRELLGRKLTFEPGVFIRILIENKSNYRKFFYELSSEMKIAYEICDGGIRNFKDGSAFLGTLKIETKDSDEFMRYLKKKKVLFEVQENGA</sequence>
<evidence type="ECO:0000256" key="2">
    <source>
        <dbReference type="ARBA" id="ARBA00022448"/>
    </source>
</evidence>
<dbReference type="GO" id="GO:0016887">
    <property type="term" value="F:ATP hydrolysis activity"/>
    <property type="evidence" value="ECO:0007669"/>
    <property type="project" value="InterPro"/>
</dbReference>
<dbReference type="InterPro" id="IPR027417">
    <property type="entry name" value="P-loop_NTPase"/>
</dbReference>
<keyword evidence="4" id="KW-0547">Nucleotide-binding</keyword>
<dbReference type="RefSeq" id="WP_116441771.1">
    <property type="nucleotide sequence ID" value="NZ_BHEO01000008.1"/>
</dbReference>
<keyword evidence="3" id="KW-1003">Cell membrane</keyword>
<dbReference type="InterPro" id="IPR003593">
    <property type="entry name" value="AAA+_ATPase"/>
</dbReference>
<dbReference type="Pfam" id="PF00005">
    <property type="entry name" value="ABC_tran"/>
    <property type="match status" value="1"/>
</dbReference>
<keyword evidence="6" id="KW-1278">Translocase</keyword>
<keyword evidence="7" id="KW-0029">Amino-acid transport</keyword>
<keyword evidence="2" id="KW-0813">Transport</keyword>
<evidence type="ECO:0000256" key="7">
    <source>
        <dbReference type="ARBA" id="ARBA00022970"/>
    </source>
</evidence>
<keyword evidence="8" id="KW-0472">Membrane</keyword>
<evidence type="ECO:0000256" key="8">
    <source>
        <dbReference type="ARBA" id="ARBA00023136"/>
    </source>
</evidence>
<evidence type="ECO:0000259" key="9">
    <source>
        <dbReference type="PROSITE" id="PS50893"/>
    </source>
</evidence>
<dbReference type="EMBL" id="BHEO01000008">
    <property type="protein sequence ID" value="GBU05311.1"/>
    <property type="molecule type" value="Genomic_DNA"/>
</dbReference>
<dbReference type="InterPro" id="IPR017871">
    <property type="entry name" value="ABC_transporter-like_CS"/>
</dbReference>
<evidence type="ECO:0000313" key="12">
    <source>
        <dbReference type="Proteomes" id="UP000294613"/>
    </source>
</evidence>
<dbReference type="Proteomes" id="UP000294613">
    <property type="component" value="Unassembled WGS sequence"/>
</dbReference>
<dbReference type="SMART" id="SM00382">
    <property type="entry name" value="AAA"/>
    <property type="match status" value="1"/>
</dbReference>
<dbReference type="InterPro" id="IPR050086">
    <property type="entry name" value="MetN_ABC_transporter-like"/>
</dbReference>
<evidence type="ECO:0000313" key="11">
    <source>
        <dbReference type="EMBL" id="TCS69901.1"/>
    </source>
</evidence>
<dbReference type="FunFam" id="3.40.50.300:FF:000056">
    <property type="entry name" value="Cell division ATP-binding protein FtsE"/>
    <property type="match status" value="1"/>
</dbReference>
<keyword evidence="5 11" id="KW-0067">ATP-binding</keyword>
<dbReference type="Proteomes" id="UP000702954">
    <property type="component" value="Unassembled WGS sequence"/>
</dbReference>
<dbReference type="InterPro" id="IPR003439">
    <property type="entry name" value="ABC_transporter-like_ATP-bd"/>
</dbReference>
<gene>
    <name evidence="10" type="primary">metN2</name>
    <name evidence="11" type="ORF">EDD74_10268</name>
    <name evidence="10" type="ORF">FAEUMB_18520</name>
</gene>
<comment type="caution">
    <text evidence="11">The sequence shown here is derived from an EMBL/GenBank/DDBJ whole genome shotgun (WGS) entry which is preliminary data.</text>
</comment>
<dbReference type="PANTHER" id="PTHR43166:SF30">
    <property type="entry name" value="METHIONINE IMPORT ATP-BINDING PROTEIN METN"/>
    <property type="match status" value="1"/>
</dbReference>
<dbReference type="PROSITE" id="PS00211">
    <property type="entry name" value="ABC_TRANSPORTER_1"/>
    <property type="match status" value="1"/>
</dbReference>
<protein>
    <submittedName>
        <fullName evidence="10">D-methionine ABC transporter ATP-binding protein</fullName>
    </submittedName>
    <submittedName>
        <fullName evidence="11">D-methionine transport system ATP-binding protein</fullName>
    </submittedName>
</protein>
<evidence type="ECO:0000313" key="10">
    <source>
        <dbReference type="EMBL" id="GBU05311.1"/>
    </source>
</evidence>
<dbReference type="GO" id="GO:0005886">
    <property type="term" value="C:plasma membrane"/>
    <property type="evidence" value="ECO:0007669"/>
    <property type="project" value="UniProtKB-ARBA"/>
</dbReference>
<dbReference type="SUPFAM" id="SSF52540">
    <property type="entry name" value="P-loop containing nucleoside triphosphate hydrolases"/>
    <property type="match status" value="1"/>
</dbReference>
<evidence type="ECO:0000256" key="1">
    <source>
        <dbReference type="ARBA" id="ARBA00005417"/>
    </source>
</evidence>
<dbReference type="PROSITE" id="PS50893">
    <property type="entry name" value="ABC_TRANSPORTER_2"/>
    <property type="match status" value="1"/>
</dbReference>
<dbReference type="GO" id="GO:0006865">
    <property type="term" value="P:amino acid transport"/>
    <property type="evidence" value="ECO:0007669"/>
    <property type="project" value="UniProtKB-KW"/>
</dbReference>
<reference evidence="10 13" key="1">
    <citation type="journal article" date="2018" name="Int. J. Syst. Evol. Microbiol.">
        <title>Draft Genome Sequence of Faecalimonas umbilicata JCM 30896T, an Acetate-Producing Bacterium Isolated from Human Feces.</title>
        <authorList>
            <person name="Sakamoto M."/>
            <person name="Ikeyama N."/>
            <person name="Yuki M."/>
            <person name="Ohkuma M."/>
        </authorList>
    </citation>
    <scope>NUCLEOTIDE SEQUENCE [LARGE SCALE GENOMIC DNA]</scope>
    <source>
        <strain evidence="10 13">EGH7</strain>
    </source>
</reference>
<evidence type="ECO:0000256" key="6">
    <source>
        <dbReference type="ARBA" id="ARBA00022967"/>
    </source>
</evidence>
<organism evidence="11 12">
    <name type="scientific">Faecalimonas umbilicata</name>
    <dbReference type="NCBI Taxonomy" id="1912855"/>
    <lineage>
        <taxon>Bacteria</taxon>
        <taxon>Bacillati</taxon>
        <taxon>Bacillota</taxon>
        <taxon>Clostridia</taxon>
        <taxon>Lachnospirales</taxon>
        <taxon>Lachnospiraceae</taxon>
        <taxon>Faecalimonas</taxon>
    </lineage>
</organism>
<feature type="domain" description="ABC transporter" evidence="9">
    <location>
        <begin position="2"/>
        <end position="237"/>
    </location>
</feature>
<reference evidence="11 12" key="2">
    <citation type="submission" date="2019-03" db="EMBL/GenBank/DDBJ databases">
        <title>Genomic Encyclopedia of Type Strains, Phase IV (KMG-IV): sequencing the most valuable type-strain genomes for metagenomic binning, comparative biology and taxonomic classification.</title>
        <authorList>
            <person name="Goeker M."/>
        </authorList>
    </citation>
    <scope>NUCLEOTIDE SEQUENCE [LARGE SCALE GENOMIC DNA]</scope>
    <source>
        <strain evidence="11 12">DSM 103426</strain>
    </source>
</reference>
<evidence type="ECO:0000256" key="3">
    <source>
        <dbReference type="ARBA" id="ARBA00022475"/>
    </source>
</evidence>
<evidence type="ECO:0000256" key="4">
    <source>
        <dbReference type="ARBA" id="ARBA00022741"/>
    </source>
</evidence>
<proteinExistence type="inferred from homology"/>
<dbReference type="EMBL" id="SLZV01000002">
    <property type="protein sequence ID" value="TCS69901.1"/>
    <property type="molecule type" value="Genomic_DNA"/>
</dbReference>
<dbReference type="Gene3D" id="3.40.50.300">
    <property type="entry name" value="P-loop containing nucleotide triphosphate hydrolases"/>
    <property type="match status" value="1"/>
</dbReference>
<evidence type="ECO:0000313" key="13">
    <source>
        <dbReference type="Proteomes" id="UP000702954"/>
    </source>
</evidence>
<dbReference type="AlphaFoldDB" id="A0A4R3JV45"/>
<dbReference type="GO" id="GO:0005524">
    <property type="term" value="F:ATP binding"/>
    <property type="evidence" value="ECO:0007669"/>
    <property type="project" value="UniProtKB-KW"/>
</dbReference>
<evidence type="ECO:0000256" key="5">
    <source>
        <dbReference type="ARBA" id="ARBA00022840"/>
    </source>
</evidence>
<comment type="similarity">
    <text evidence="1">Belongs to the ABC transporter superfamily.</text>
</comment>